<accession>B3VGC1</accession>
<name>B3VGC1_9CAUD</name>
<dbReference type="GeneID" id="6417545"/>
<dbReference type="KEGG" id="vg:6417545"/>
<dbReference type="RefSeq" id="YP_001994702.1">
    <property type="nucleotide sequence ID" value="NC_011021.1"/>
</dbReference>
<sequence>MRLGDHAPLARRKGEVRMTRYYRVPGMMYPYWIVSEAKDWPHPGDVTTVAMNSAAGTDMGDLYGDEFSQFFPHAVEITKEQYEERG</sequence>
<organism evidence="1 2">
    <name type="scientific">Mycobacterium phage Lockley</name>
    <dbReference type="NCBI Taxonomy" id="2914012"/>
    <lineage>
        <taxon>Viruses</taxon>
        <taxon>Duplodnaviria</taxon>
        <taxon>Heunggongvirae</taxon>
        <taxon>Uroviricota</taxon>
        <taxon>Caudoviricetes</taxon>
        <taxon>Fromanvirus</taxon>
        <taxon>Fromanvirus lockley</taxon>
    </lineage>
</organism>
<dbReference type="Proteomes" id="UP000001212">
    <property type="component" value="Segment"/>
</dbReference>
<dbReference type="EMBL" id="EU744249">
    <property type="protein sequence ID" value="ACE79898.1"/>
    <property type="molecule type" value="Genomic_DNA"/>
</dbReference>
<reference evidence="1 2" key="1">
    <citation type="submission" date="2008-05" db="EMBL/GenBank/DDBJ databases">
        <authorList>
            <person name="Myers M.S."/>
            <person name="Chambers R.A."/>
            <person name="Paluzzi D.E."/>
            <person name="Edgar R.H."/>
            <person name="Ko C."/>
            <person name="Jacobs-Sera D."/>
            <person name="Hendrix R.W."/>
            <person name="Hatfull G.F."/>
        </authorList>
    </citation>
    <scope>NUCLEOTIDE SEQUENCE [LARGE SCALE GENOMIC DNA]</scope>
</reference>
<keyword evidence="2" id="KW-1185">Reference proteome</keyword>
<evidence type="ECO:0000313" key="2">
    <source>
        <dbReference type="Proteomes" id="UP000001212"/>
    </source>
</evidence>
<evidence type="ECO:0000313" key="1">
    <source>
        <dbReference type="EMBL" id="ACE79898.1"/>
    </source>
</evidence>
<protein>
    <submittedName>
        <fullName evidence="1">Uncharacterized protein</fullName>
    </submittedName>
</protein>
<proteinExistence type="predicted"/>
<gene>
    <name evidence="1" type="primary">61</name>
    <name evidence="1" type="ORF">Lockley_61</name>
</gene>